<name>G0WHX7_NAUDC</name>
<organism evidence="7 8">
    <name type="scientific">Naumovozyma dairenensis (strain ATCC 10597 / BCRC 20456 / CBS 421 / NBRC 0211 / NRRL Y-12639)</name>
    <name type="common">Saccharomyces dairenensis</name>
    <dbReference type="NCBI Taxonomy" id="1071378"/>
    <lineage>
        <taxon>Eukaryota</taxon>
        <taxon>Fungi</taxon>
        <taxon>Dikarya</taxon>
        <taxon>Ascomycota</taxon>
        <taxon>Saccharomycotina</taxon>
        <taxon>Saccharomycetes</taxon>
        <taxon>Saccharomycetales</taxon>
        <taxon>Saccharomycetaceae</taxon>
        <taxon>Naumovozyma</taxon>
    </lineage>
</organism>
<dbReference type="GO" id="GO:0016237">
    <property type="term" value="P:microautophagy"/>
    <property type="evidence" value="ECO:0007669"/>
    <property type="project" value="EnsemblFungi"/>
</dbReference>
<evidence type="ECO:0000313" key="7">
    <source>
        <dbReference type="EMBL" id="CCD27388.1"/>
    </source>
</evidence>
<dbReference type="GO" id="GO:0000329">
    <property type="term" value="C:fungal-type vacuole membrane"/>
    <property type="evidence" value="ECO:0007669"/>
    <property type="project" value="EnsemblFungi"/>
</dbReference>
<dbReference type="GO" id="GO:0001919">
    <property type="term" value="P:regulation of receptor recycling"/>
    <property type="evidence" value="ECO:0007669"/>
    <property type="project" value="InterPro"/>
</dbReference>
<dbReference type="OrthoDB" id="4067878at2759"/>
<dbReference type="GO" id="GO:0071230">
    <property type="term" value="P:cellular response to amino acid stimulus"/>
    <property type="evidence" value="ECO:0007669"/>
    <property type="project" value="InterPro"/>
</dbReference>
<dbReference type="GO" id="GO:0032008">
    <property type="term" value="P:positive regulation of TOR signaling"/>
    <property type="evidence" value="ECO:0007669"/>
    <property type="project" value="InterPro"/>
</dbReference>
<reference evidence="7 8" key="1">
    <citation type="journal article" date="2011" name="Proc. Natl. Acad. Sci. U.S.A.">
        <title>Evolutionary erosion of yeast sex chromosomes by mating-type switching accidents.</title>
        <authorList>
            <person name="Gordon J.L."/>
            <person name="Armisen D."/>
            <person name="Proux-Wera E."/>
            <person name="Oheigeartaigh S.S."/>
            <person name="Byrne K.P."/>
            <person name="Wolfe K.H."/>
        </authorList>
    </citation>
    <scope>NUCLEOTIDE SEQUENCE [LARGE SCALE GENOMIC DNA]</scope>
    <source>
        <strain evidence="8">ATCC 10597 / BCRC 20456 / CBS 421 / NBRC 0211 / NRRL Y-12639</strain>
    </source>
</reference>
<dbReference type="SMART" id="SM01262">
    <property type="entry name" value="LAMTOR"/>
    <property type="match status" value="1"/>
</dbReference>
<feature type="region of interest" description="Disordered" evidence="6">
    <location>
        <begin position="16"/>
        <end position="38"/>
    </location>
</feature>
<dbReference type="GeneID" id="11497754"/>
<dbReference type="STRING" id="1071378.G0WHX7"/>
<evidence type="ECO:0000256" key="5">
    <source>
        <dbReference type="ARBA" id="ARBA00023288"/>
    </source>
</evidence>
<keyword evidence="8" id="KW-1185">Reference proteome</keyword>
<dbReference type="AlphaFoldDB" id="G0WHX7"/>
<dbReference type="InterPro" id="IPR028209">
    <property type="entry name" value="LAMTOR1/MEH1"/>
</dbReference>
<evidence type="ECO:0000256" key="4">
    <source>
        <dbReference type="ARBA" id="ARBA00023139"/>
    </source>
</evidence>
<dbReference type="GO" id="GO:0071986">
    <property type="term" value="C:Ragulator complex"/>
    <property type="evidence" value="ECO:0007669"/>
    <property type="project" value="EnsemblFungi"/>
</dbReference>
<accession>G0WHX7</accession>
<proteinExistence type="predicted"/>
<evidence type="ECO:0000313" key="8">
    <source>
        <dbReference type="Proteomes" id="UP000000689"/>
    </source>
</evidence>
<dbReference type="HOGENOM" id="CLU_136947_0_0_1"/>
<keyword evidence="4" id="KW-0564">Palmitate</keyword>
<keyword evidence="3" id="KW-0472">Membrane</keyword>
<evidence type="ECO:0000256" key="2">
    <source>
        <dbReference type="ARBA" id="ARBA00022707"/>
    </source>
</evidence>
<gene>
    <name evidence="7" type="primary">NDAI0K01970</name>
    <name evidence="7" type="ordered locus">NDAI_0K01970</name>
</gene>
<dbReference type="KEGG" id="ndi:NDAI_0K01970"/>
<dbReference type="Pfam" id="PF15454">
    <property type="entry name" value="LAMTOR"/>
    <property type="match status" value="1"/>
</dbReference>
<dbReference type="Proteomes" id="UP000000689">
    <property type="component" value="Chromosome 11"/>
</dbReference>
<dbReference type="OMA" id="IEDQVHI"/>
<dbReference type="GO" id="GO:0043410">
    <property type="term" value="P:positive regulation of MAPK cascade"/>
    <property type="evidence" value="ECO:0007669"/>
    <property type="project" value="InterPro"/>
</dbReference>
<comment type="subcellular location">
    <subcellularLocation>
        <location evidence="1">Endomembrane system</location>
    </subcellularLocation>
</comment>
<evidence type="ECO:0000256" key="3">
    <source>
        <dbReference type="ARBA" id="ARBA00023136"/>
    </source>
</evidence>
<dbReference type="GO" id="GO:0007035">
    <property type="term" value="P:vacuolar acidification"/>
    <property type="evidence" value="ECO:0007669"/>
    <property type="project" value="EnsemblFungi"/>
</dbReference>
<dbReference type="EMBL" id="HE580277">
    <property type="protein sequence ID" value="CCD27388.1"/>
    <property type="molecule type" value="Genomic_DNA"/>
</dbReference>
<dbReference type="GO" id="GO:0045121">
    <property type="term" value="C:membrane raft"/>
    <property type="evidence" value="ECO:0007669"/>
    <property type="project" value="InterPro"/>
</dbReference>
<dbReference type="RefSeq" id="XP_003672631.1">
    <property type="nucleotide sequence ID" value="XM_003672583.1"/>
</dbReference>
<dbReference type="GO" id="GO:0031902">
    <property type="term" value="C:late endosome membrane"/>
    <property type="evidence" value="ECO:0007669"/>
    <property type="project" value="EnsemblFungi"/>
</dbReference>
<keyword evidence="5" id="KW-0449">Lipoprotein</keyword>
<protein>
    <submittedName>
        <fullName evidence="7">Uncharacterized protein</fullName>
    </submittedName>
</protein>
<dbReference type="eggNOG" id="ENOG502S74H">
    <property type="taxonomic scope" value="Eukaryota"/>
</dbReference>
<evidence type="ECO:0000256" key="1">
    <source>
        <dbReference type="ARBA" id="ARBA00004308"/>
    </source>
</evidence>
<evidence type="ECO:0000256" key="6">
    <source>
        <dbReference type="SAM" id="MobiDB-lite"/>
    </source>
</evidence>
<keyword evidence="2" id="KW-0519">Myristate</keyword>
<dbReference type="GO" id="GO:0032456">
    <property type="term" value="P:endocytic recycling"/>
    <property type="evidence" value="ECO:0007669"/>
    <property type="project" value="EnsemblFungi"/>
</dbReference>
<feature type="compositionally biased region" description="Polar residues" evidence="6">
    <location>
        <begin position="21"/>
        <end position="38"/>
    </location>
</feature>
<sequence>MGVIFSCCNVHSGDDEEQESLLRSQHENNNNGDPNSDSYDALLQRQLELQEQKRLTREKQLRDIVTDTNDKLIDISMVSNSGIVIQSDDNDIFRKAALEDSAITANTTVSNEDITNNTQKDNNVTSLKKSKYTVLNPDEHLTDKDKERLQSTLRNVLKEIEEQVHIEVPGKLTVTI</sequence>
<dbReference type="GO" id="GO:0072665">
    <property type="term" value="P:protein localization to vacuole"/>
    <property type="evidence" value="ECO:0007669"/>
    <property type="project" value="EnsemblFungi"/>
</dbReference>